<evidence type="ECO:0000256" key="3">
    <source>
        <dbReference type="ARBA" id="ARBA00022691"/>
    </source>
</evidence>
<name>A0ABU0R1T8_9ACTN</name>
<evidence type="ECO:0000313" key="5">
    <source>
        <dbReference type="Proteomes" id="UP001232755"/>
    </source>
</evidence>
<keyword evidence="2" id="KW-0808">Transferase</keyword>
<protein>
    <recommendedName>
        <fullName evidence="6">Methyltransferase</fullName>
    </recommendedName>
</protein>
<keyword evidence="5" id="KW-1185">Reference proteome</keyword>
<evidence type="ECO:0000256" key="2">
    <source>
        <dbReference type="ARBA" id="ARBA00022679"/>
    </source>
</evidence>
<accession>A0ABU0R1T8</accession>
<evidence type="ECO:0000256" key="1">
    <source>
        <dbReference type="ARBA" id="ARBA00022603"/>
    </source>
</evidence>
<comment type="caution">
    <text evidence="4">The sequence shown here is derived from an EMBL/GenBank/DDBJ whole genome shotgun (WGS) entry which is preliminary data.</text>
</comment>
<dbReference type="InterPro" id="IPR000940">
    <property type="entry name" value="NNMT_TEMT_trans"/>
</dbReference>
<dbReference type="InterPro" id="IPR015422">
    <property type="entry name" value="PyrdxlP-dep_Trfase_small"/>
</dbReference>
<evidence type="ECO:0000313" key="4">
    <source>
        <dbReference type="EMBL" id="MDQ0753618.1"/>
    </source>
</evidence>
<reference evidence="4 5" key="1">
    <citation type="submission" date="2023-07" db="EMBL/GenBank/DDBJ databases">
        <title>Comparative genomics of wheat-associated soil bacteria to identify genetic determinants of phenazine resistance.</title>
        <authorList>
            <person name="Mouncey N."/>
        </authorList>
    </citation>
    <scope>NUCLEOTIDE SEQUENCE [LARGE SCALE GENOMIC DNA]</scope>
    <source>
        <strain evidence="4 5">B3I12</strain>
    </source>
</reference>
<evidence type="ECO:0008006" key="6">
    <source>
        <dbReference type="Google" id="ProtNLM"/>
    </source>
</evidence>
<dbReference type="InterPro" id="IPR029063">
    <property type="entry name" value="SAM-dependent_MTases_sf"/>
</dbReference>
<dbReference type="SUPFAM" id="SSF53383">
    <property type="entry name" value="PLP-dependent transferases"/>
    <property type="match status" value="1"/>
</dbReference>
<dbReference type="SUPFAM" id="SSF53335">
    <property type="entry name" value="S-adenosyl-L-methionine-dependent methyltransferases"/>
    <property type="match status" value="1"/>
</dbReference>
<sequence>MLSARRLMAAQIALVTAATLVDRPGGGSDAAPCLHSGPCPTASLATALAGLDVNERRGDPADLDAVAAYRWEEGVYVTLAAYPLVPRDRVGFRIQLTAFDSDHDVDRLNSTPTRLSGRFPLRLKGWRAMTTHNDDVDWDRWPVADYLRENYREVHPSDAAVIAHHSAFYRRFRPGAIARSVEFGAGPNLYPLILASAVSRGIDAVEAGAGNVAYLQDQICHRLDASWLPFHALCRRLNPDVPATLAGALAHVNVVHADVRTLPAGSYQLASMHFVAEGATEDFAEFADFCRTFVRTVEPGGHLVAAFMENMPTYRIGPASRWPGCPVSPATVTDVFTPVTRDLDVTRIDADPTLPDYGDSGMVLLTGVAEAV</sequence>
<dbReference type="InterPro" id="IPR015424">
    <property type="entry name" value="PyrdxlP-dep_Trfase"/>
</dbReference>
<dbReference type="Gene3D" id="3.40.50.150">
    <property type="entry name" value="Vaccinia Virus protein VP39"/>
    <property type="match status" value="1"/>
</dbReference>
<dbReference type="Proteomes" id="UP001232755">
    <property type="component" value="Unassembled WGS sequence"/>
</dbReference>
<keyword evidence="1" id="KW-0489">Methyltransferase</keyword>
<gene>
    <name evidence="4" type="ORF">QF034_007849</name>
</gene>
<proteinExistence type="predicted"/>
<dbReference type="EMBL" id="JAUSYP010000001">
    <property type="protein sequence ID" value="MDQ0753618.1"/>
    <property type="molecule type" value="Genomic_DNA"/>
</dbReference>
<dbReference type="PROSITE" id="PS51681">
    <property type="entry name" value="SAM_MT_NNMT_PNMT_TEMT"/>
    <property type="match status" value="1"/>
</dbReference>
<keyword evidence="3" id="KW-0949">S-adenosyl-L-methionine</keyword>
<dbReference type="Gene3D" id="3.90.1150.10">
    <property type="entry name" value="Aspartate Aminotransferase, domain 1"/>
    <property type="match status" value="1"/>
</dbReference>
<organism evidence="4 5">
    <name type="scientific">Streptomyces africanus</name>
    <dbReference type="NCBI Taxonomy" id="231024"/>
    <lineage>
        <taxon>Bacteria</taxon>
        <taxon>Bacillati</taxon>
        <taxon>Actinomycetota</taxon>
        <taxon>Actinomycetes</taxon>
        <taxon>Kitasatosporales</taxon>
        <taxon>Streptomycetaceae</taxon>
        <taxon>Streptomyces</taxon>
    </lineage>
</organism>